<reference evidence="2 3" key="1">
    <citation type="journal article" date="2020" name="ISME J.">
        <title>Uncovering the hidden diversity of litter-decomposition mechanisms in mushroom-forming fungi.</title>
        <authorList>
            <person name="Floudas D."/>
            <person name="Bentzer J."/>
            <person name="Ahren D."/>
            <person name="Johansson T."/>
            <person name="Persson P."/>
            <person name="Tunlid A."/>
        </authorList>
    </citation>
    <scope>NUCLEOTIDE SEQUENCE [LARGE SCALE GENOMIC DNA]</scope>
    <source>
        <strain evidence="2 3">CBS 175.51</strain>
    </source>
</reference>
<evidence type="ECO:0000313" key="3">
    <source>
        <dbReference type="Proteomes" id="UP000541558"/>
    </source>
</evidence>
<dbReference type="EMBL" id="JAACJK010000163">
    <property type="protein sequence ID" value="KAF5325690.1"/>
    <property type="molecule type" value="Genomic_DNA"/>
</dbReference>
<organism evidence="2 3">
    <name type="scientific">Ephemerocybe angulata</name>
    <dbReference type="NCBI Taxonomy" id="980116"/>
    <lineage>
        <taxon>Eukaryota</taxon>
        <taxon>Fungi</taxon>
        <taxon>Dikarya</taxon>
        <taxon>Basidiomycota</taxon>
        <taxon>Agaricomycotina</taxon>
        <taxon>Agaricomycetes</taxon>
        <taxon>Agaricomycetidae</taxon>
        <taxon>Agaricales</taxon>
        <taxon>Agaricineae</taxon>
        <taxon>Psathyrellaceae</taxon>
        <taxon>Ephemerocybe</taxon>
    </lineage>
</organism>
<accession>A0A8H5F6K5</accession>
<keyword evidence="3" id="KW-1185">Reference proteome</keyword>
<dbReference type="AlphaFoldDB" id="A0A8H5F6K5"/>
<dbReference type="Proteomes" id="UP000541558">
    <property type="component" value="Unassembled WGS sequence"/>
</dbReference>
<dbReference type="OrthoDB" id="3226845at2759"/>
<comment type="caution">
    <text evidence="2">The sequence shown here is derived from an EMBL/GenBank/DDBJ whole genome shotgun (WGS) entry which is preliminary data.</text>
</comment>
<gene>
    <name evidence="2" type="ORF">D9611_000685</name>
</gene>
<evidence type="ECO:0008006" key="4">
    <source>
        <dbReference type="Google" id="ProtNLM"/>
    </source>
</evidence>
<dbReference type="InterPro" id="IPR019312">
    <property type="entry name" value="CNOT11"/>
</dbReference>
<dbReference type="GO" id="GO:0030014">
    <property type="term" value="C:CCR4-NOT complex"/>
    <property type="evidence" value="ECO:0007669"/>
    <property type="project" value="InterPro"/>
</dbReference>
<dbReference type="Pfam" id="PF10155">
    <property type="entry name" value="CNOT11"/>
    <property type="match status" value="1"/>
</dbReference>
<feature type="compositionally biased region" description="Polar residues" evidence="1">
    <location>
        <begin position="1"/>
        <end position="11"/>
    </location>
</feature>
<protein>
    <recommendedName>
        <fullName evidence="4">CCR4-NOT transcription complex subunit 11</fullName>
    </recommendedName>
</protein>
<proteinExistence type="predicted"/>
<sequence>MQTSMQTSMQGFLSPAKSLPMSPPTPGPTDARTSVNHLLSRAHALPCSKGALAFNQLVQPTARFQLALDALLPILDSTTPAELASRILVSFILYTLYAPHPIAVNPFKSALFGTYLSEREKAVSVANDGGTSPNEQLVWVLWKILRGNGNDIGPYSPSTLARSPLPPKLRAINLVLDDSLYNTIPDLDDSAYHYFQHKRGQSAPSDTNEFTQIPSRVVSPAYSLERDKQNERQMFAVKLLLHARERVLNLSEQRTLLPLLPEVASSRLVTSIDIAPIVAYNPSIAHPLFVSLVSNPIPENNRPMPFVEVLPYLPPTLPTFDLFGRLLRDPTRITVDTVEGYSTVADLVRIRVLGLFIQQSIHWIEQAERDQMEGKISDDRWEKGLQHLCRFFLSLIKLQIIDPSSDTDCAEICSFCLHYARFEEANTLYRVIMMSGSNY</sequence>
<feature type="region of interest" description="Disordered" evidence="1">
    <location>
        <begin position="1"/>
        <end position="32"/>
    </location>
</feature>
<name>A0A8H5F6K5_9AGAR</name>
<evidence type="ECO:0000256" key="1">
    <source>
        <dbReference type="SAM" id="MobiDB-lite"/>
    </source>
</evidence>
<evidence type="ECO:0000313" key="2">
    <source>
        <dbReference type="EMBL" id="KAF5325690.1"/>
    </source>
</evidence>